<keyword evidence="2" id="KW-1185">Reference proteome</keyword>
<comment type="caution">
    <text evidence="1">The sequence shown here is derived from an EMBL/GenBank/DDBJ whole genome shotgun (WGS) entry which is preliminary data.</text>
</comment>
<organism evidence="1 2">
    <name type="scientific">Araneus ventricosus</name>
    <name type="common">Orbweaver spider</name>
    <name type="synonym">Epeira ventricosa</name>
    <dbReference type="NCBI Taxonomy" id="182803"/>
    <lineage>
        <taxon>Eukaryota</taxon>
        <taxon>Metazoa</taxon>
        <taxon>Ecdysozoa</taxon>
        <taxon>Arthropoda</taxon>
        <taxon>Chelicerata</taxon>
        <taxon>Arachnida</taxon>
        <taxon>Araneae</taxon>
        <taxon>Araneomorphae</taxon>
        <taxon>Entelegynae</taxon>
        <taxon>Araneoidea</taxon>
        <taxon>Araneidae</taxon>
        <taxon>Araneus</taxon>
    </lineage>
</organism>
<dbReference type="Proteomes" id="UP000499080">
    <property type="component" value="Unassembled WGS sequence"/>
</dbReference>
<dbReference type="EMBL" id="BGPR01002503">
    <property type="protein sequence ID" value="GBM74530.1"/>
    <property type="molecule type" value="Genomic_DNA"/>
</dbReference>
<proteinExistence type="predicted"/>
<name>A0A4Y2IAI8_ARAVE</name>
<accession>A0A4Y2IAI8</accession>
<evidence type="ECO:0000313" key="2">
    <source>
        <dbReference type="Proteomes" id="UP000499080"/>
    </source>
</evidence>
<protein>
    <submittedName>
        <fullName evidence="1">Uncharacterized protein</fullName>
    </submittedName>
</protein>
<sequence length="108" mass="11934">MQCCGCPPTPSKKAPACFSPLRVVSLCEKNQSPLLENCSVLRQAIIRKSDQMLYSQYLTNFTGYSFKDSVSGKVPSTDGPILVPKVGLQVPFVYLAWNPTQVPEQIPR</sequence>
<dbReference type="AlphaFoldDB" id="A0A4Y2IAI8"/>
<gene>
    <name evidence="1" type="ORF">AVEN_126581_1</name>
</gene>
<evidence type="ECO:0000313" key="1">
    <source>
        <dbReference type="EMBL" id="GBM74530.1"/>
    </source>
</evidence>
<reference evidence="1 2" key="1">
    <citation type="journal article" date="2019" name="Sci. Rep.">
        <title>Orb-weaving spider Araneus ventricosus genome elucidates the spidroin gene catalogue.</title>
        <authorList>
            <person name="Kono N."/>
            <person name="Nakamura H."/>
            <person name="Ohtoshi R."/>
            <person name="Moran D.A.P."/>
            <person name="Shinohara A."/>
            <person name="Yoshida Y."/>
            <person name="Fujiwara M."/>
            <person name="Mori M."/>
            <person name="Tomita M."/>
            <person name="Arakawa K."/>
        </authorList>
    </citation>
    <scope>NUCLEOTIDE SEQUENCE [LARGE SCALE GENOMIC DNA]</scope>
</reference>